<dbReference type="GO" id="GO:0005948">
    <property type="term" value="C:acetolactate synthase complex"/>
    <property type="evidence" value="ECO:0007669"/>
    <property type="project" value="TreeGrafter"/>
</dbReference>
<dbReference type="InterPro" id="IPR011766">
    <property type="entry name" value="TPP_enzyme_TPP-bd"/>
</dbReference>
<feature type="region of interest" description="Disordered" evidence="3">
    <location>
        <begin position="1"/>
        <end position="21"/>
    </location>
</feature>
<reference evidence="6" key="1">
    <citation type="submission" date="2021-07" db="EMBL/GenBank/DDBJ databases">
        <authorList>
            <person name="Branca A.L. A."/>
        </authorList>
    </citation>
    <scope>NUCLEOTIDE SEQUENCE</scope>
</reference>
<dbReference type="Proteomes" id="UP001154252">
    <property type="component" value="Unassembled WGS sequence"/>
</dbReference>
<proteinExistence type="inferred from homology"/>
<comment type="similarity">
    <text evidence="1">Belongs to the TPP enzyme family.</text>
</comment>
<evidence type="ECO:0000313" key="7">
    <source>
        <dbReference type="Proteomes" id="UP001154252"/>
    </source>
</evidence>
<evidence type="ECO:0000256" key="3">
    <source>
        <dbReference type="SAM" id="MobiDB-lite"/>
    </source>
</evidence>
<accession>A0A9W4PB91</accession>
<evidence type="ECO:0000256" key="1">
    <source>
        <dbReference type="ARBA" id="ARBA00007812"/>
    </source>
</evidence>
<dbReference type="NCBIfam" id="NF006203">
    <property type="entry name" value="PRK08327.1"/>
    <property type="match status" value="1"/>
</dbReference>
<protein>
    <recommendedName>
        <fullName evidence="8">Pyruvate decarboxylase</fullName>
    </recommendedName>
</protein>
<dbReference type="Pfam" id="PF02776">
    <property type="entry name" value="TPP_enzyme_N"/>
    <property type="match status" value="1"/>
</dbReference>
<dbReference type="GO" id="GO:0009099">
    <property type="term" value="P:L-valine biosynthetic process"/>
    <property type="evidence" value="ECO:0007669"/>
    <property type="project" value="TreeGrafter"/>
</dbReference>
<dbReference type="SUPFAM" id="SSF52518">
    <property type="entry name" value="Thiamin diphosphate-binding fold (THDP-binding)"/>
    <property type="match status" value="2"/>
</dbReference>
<evidence type="ECO:0000259" key="5">
    <source>
        <dbReference type="Pfam" id="PF02776"/>
    </source>
</evidence>
<name>A0A9W4PB91_9EURO</name>
<dbReference type="AlphaFoldDB" id="A0A9W4PB91"/>
<dbReference type="SUPFAM" id="SSF52467">
    <property type="entry name" value="DHS-like NAD/FAD-binding domain"/>
    <property type="match status" value="1"/>
</dbReference>
<dbReference type="Gene3D" id="3.40.50.1220">
    <property type="entry name" value="TPP-binding domain"/>
    <property type="match status" value="1"/>
</dbReference>
<dbReference type="InterPro" id="IPR029061">
    <property type="entry name" value="THDP-binding"/>
</dbReference>
<dbReference type="EMBL" id="CAJVRC010000902">
    <property type="protein sequence ID" value="CAG8909514.1"/>
    <property type="molecule type" value="Genomic_DNA"/>
</dbReference>
<dbReference type="GO" id="GO:0030976">
    <property type="term" value="F:thiamine pyrophosphate binding"/>
    <property type="evidence" value="ECO:0007669"/>
    <property type="project" value="InterPro"/>
</dbReference>
<evidence type="ECO:0000256" key="2">
    <source>
        <dbReference type="ARBA" id="ARBA00023052"/>
    </source>
</evidence>
<dbReference type="OrthoDB" id="2867507at2759"/>
<dbReference type="CDD" id="cd07035">
    <property type="entry name" value="TPP_PYR_POX_like"/>
    <property type="match status" value="1"/>
</dbReference>
<dbReference type="InterPro" id="IPR012001">
    <property type="entry name" value="Thiamin_PyroP_enz_TPP-bd_dom"/>
</dbReference>
<evidence type="ECO:0008006" key="8">
    <source>
        <dbReference type="Google" id="ProtNLM"/>
    </source>
</evidence>
<evidence type="ECO:0000313" key="6">
    <source>
        <dbReference type="EMBL" id="CAG8909514.1"/>
    </source>
</evidence>
<feature type="domain" description="Thiamine pyrophosphate enzyme TPP-binding" evidence="4">
    <location>
        <begin position="459"/>
        <end position="611"/>
    </location>
</feature>
<dbReference type="PANTHER" id="PTHR18968">
    <property type="entry name" value="THIAMINE PYROPHOSPHATE ENZYMES"/>
    <property type="match status" value="1"/>
</dbReference>
<dbReference type="InterPro" id="IPR029035">
    <property type="entry name" value="DHS-like_NAD/FAD-binding_dom"/>
</dbReference>
<dbReference type="Pfam" id="PF02775">
    <property type="entry name" value="TPP_enzyme_C"/>
    <property type="match status" value="1"/>
</dbReference>
<keyword evidence="2" id="KW-0786">Thiamine pyrophosphate</keyword>
<dbReference type="InterPro" id="IPR045229">
    <property type="entry name" value="TPP_enz"/>
</dbReference>
<feature type="domain" description="Thiamine pyrophosphate enzyme N-terminal TPP-binding" evidence="5">
    <location>
        <begin position="30"/>
        <end position="161"/>
    </location>
</feature>
<gene>
    <name evidence="6" type="ORF">PEGY_LOCUS10308</name>
</gene>
<dbReference type="PANTHER" id="PTHR18968:SF164">
    <property type="entry name" value="PYRUVATE DECARBOXYLASE"/>
    <property type="match status" value="1"/>
</dbReference>
<evidence type="ECO:0000259" key="4">
    <source>
        <dbReference type="Pfam" id="PF02775"/>
    </source>
</evidence>
<dbReference type="GO" id="GO:0050660">
    <property type="term" value="F:flavin adenine dinucleotide binding"/>
    <property type="evidence" value="ECO:0007669"/>
    <property type="project" value="TreeGrafter"/>
</dbReference>
<dbReference type="GO" id="GO:0005739">
    <property type="term" value="C:mitochondrion"/>
    <property type="evidence" value="ECO:0007669"/>
    <property type="project" value="TreeGrafter"/>
</dbReference>
<organism evidence="6 7">
    <name type="scientific">Penicillium egyptiacum</name>
    <dbReference type="NCBI Taxonomy" id="1303716"/>
    <lineage>
        <taxon>Eukaryota</taxon>
        <taxon>Fungi</taxon>
        <taxon>Dikarya</taxon>
        <taxon>Ascomycota</taxon>
        <taxon>Pezizomycotina</taxon>
        <taxon>Eurotiomycetes</taxon>
        <taxon>Eurotiomycetidae</taxon>
        <taxon>Eurotiales</taxon>
        <taxon>Aspergillaceae</taxon>
        <taxon>Penicillium</taxon>
    </lineage>
</organism>
<dbReference type="Gene3D" id="3.40.50.970">
    <property type="match status" value="2"/>
</dbReference>
<sequence length="632" mass="68326">MKSNTVPQKRKKQESDDEDDIVKDGSLTSAAENFFEALSEAGITHCFVNLGSDHPAMLEAMIKAKQENKLNFPNIITCPSELVALSAALGYAQATGVPQCVIVHVDCGTLAMGQSIHNASVSRVPVLCFAGLSPFTQNGELLGSRTEFIHWLQDVPDQAAIVRQYCRYTGEIKTGRNIKQMVSRALQFATSDPKGPAYLMAAREVLEEVRICIDRDKLKLLLTESAMQHVGKESLDGEILSSIAPSALPEQEVELIAKSLMGAKRPLVITSYLGRNLKAPAFLAELCDKLPITVVEMVGSDVCLRSDHEAYRGVTVTTHPEVLEADVILILDCDVPWIPTAGKPRSGTKVFHLDVDPLKQQMPLFSINATRRLKVGCEIALEQINAFLDKQNIDRAKYTLEFEERSKNYKTWRETLQTLESPSEDGVVSVPYLASRLRNCLPQGTIYVLEAVTNAGHLIHHLNLTKPGSLVASGAGGLGWGGGAALGVKLGKPGSFICAVVGDGVYLFSQMESVYWIARRYDIPFLLVVLNNGGWNAPKVSALLVHKEGLSSKSNRRDLNISFEPSPDYPGIAAAAGKAWGATVTTQGELDPAIKEATGVVQGGKCAVIEVSNAFSRMPSAASTPSSPRTCG</sequence>
<keyword evidence="7" id="KW-1185">Reference proteome</keyword>
<dbReference type="GO" id="GO:0003984">
    <property type="term" value="F:acetolactate synthase activity"/>
    <property type="evidence" value="ECO:0007669"/>
    <property type="project" value="TreeGrafter"/>
</dbReference>
<dbReference type="GO" id="GO:0009097">
    <property type="term" value="P:isoleucine biosynthetic process"/>
    <property type="evidence" value="ECO:0007669"/>
    <property type="project" value="TreeGrafter"/>
</dbReference>
<comment type="caution">
    <text evidence="6">The sequence shown here is derived from an EMBL/GenBank/DDBJ whole genome shotgun (WGS) entry which is preliminary data.</text>
</comment>